<dbReference type="Proteomes" id="UP001460270">
    <property type="component" value="Unassembled WGS sequence"/>
</dbReference>
<name>A0AAW0P6L0_9GOBI</name>
<dbReference type="EMBL" id="JBBPFD010000008">
    <property type="protein sequence ID" value="KAK7915709.1"/>
    <property type="molecule type" value="Genomic_DNA"/>
</dbReference>
<dbReference type="AlphaFoldDB" id="A0AAW0P6L0"/>
<evidence type="ECO:0000313" key="2">
    <source>
        <dbReference type="EMBL" id="KAK7915709.1"/>
    </source>
</evidence>
<evidence type="ECO:0000256" key="1">
    <source>
        <dbReference type="SAM" id="MobiDB-lite"/>
    </source>
</evidence>
<dbReference type="PROSITE" id="PS00415">
    <property type="entry name" value="SYNAPSIN_1"/>
    <property type="match status" value="1"/>
</dbReference>
<organism evidence="2 3">
    <name type="scientific">Mugilogobius chulae</name>
    <name type="common">yellowstripe goby</name>
    <dbReference type="NCBI Taxonomy" id="88201"/>
    <lineage>
        <taxon>Eukaryota</taxon>
        <taxon>Metazoa</taxon>
        <taxon>Chordata</taxon>
        <taxon>Craniata</taxon>
        <taxon>Vertebrata</taxon>
        <taxon>Euteleostomi</taxon>
        <taxon>Actinopterygii</taxon>
        <taxon>Neopterygii</taxon>
        <taxon>Teleostei</taxon>
        <taxon>Neoteleostei</taxon>
        <taxon>Acanthomorphata</taxon>
        <taxon>Gobiaria</taxon>
        <taxon>Gobiiformes</taxon>
        <taxon>Gobioidei</taxon>
        <taxon>Gobiidae</taxon>
        <taxon>Gobionellinae</taxon>
        <taxon>Mugilogobius</taxon>
    </lineage>
</organism>
<sequence length="145" mass="15204">MNFLRRRLSDSSFMSNLPNGYMSDLQRPDPPAQPPPTATSPSSSSVQQGAPPLDPSPTKAAAQVPSSGSPASQERRASNRGSRPSLRAKPPPPLVLLEASSAPSAPSQTWSNKLPPLPRVCGAVCALALPLQEVQDPAGYRRAAT</sequence>
<feature type="compositionally biased region" description="Pro residues" evidence="1">
    <location>
        <begin position="28"/>
        <end position="38"/>
    </location>
</feature>
<feature type="region of interest" description="Disordered" evidence="1">
    <location>
        <begin position="1"/>
        <end position="115"/>
    </location>
</feature>
<comment type="caution">
    <text evidence="2">The sequence shown here is derived from an EMBL/GenBank/DDBJ whole genome shotgun (WGS) entry which is preliminary data.</text>
</comment>
<keyword evidence="3" id="KW-1185">Reference proteome</keyword>
<dbReference type="Pfam" id="PF10581">
    <property type="entry name" value="Synapsin_N"/>
    <property type="match status" value="1"/>
</dbReference>
<evidence type="ECO:0000313" key="3">
    <source>
        <dbReference type="Proteomes" id="UP001460270"/>
    </source>
</evidence>
<feature type="compositionally biased region" description="Low complexity" evidence="1">
    <location>
        <begin position="95"/>
        <end position="107"/>
    </location>
</feature>
<gene>
    <name evidence="2" type="ORF">WMY93_011470</name>
</gene>
<reference evidence="3" key="1">
    <citation type="submission" date="2024-04" db="EMBL/GenBank/DDBJ databases">
        <title>Salinicola lusitanus LLJ914,a marine bacterium isolated from the Okinawa Trough.</title>
        <authorList>
            <person name="Li J."/>
        </authorList>
    </citation>
    <scope>NUCLEOTIDE SEQUENCE [LARGE SCALE GENOMIC DNA]</scope>
</reference>
<protein>
    <submittedName>
        <fullName evidence="2">Uncharacterized protein</fullName>
    </submittedName>
</protein>
<dbReference type="InterPro" id="IPR019736">
    <property type="entry name" value="Synapsin_P_site"/>
</dbReference>
<feature type="compositionally biased region" description="Low complexity" evidence="1">
    <location>
        <begin position="39"/>
        <end position="51"/>
    </location>
</feature>
<proteinExistence type="predicted"/>
<accession>A0AAW0P6L0</accession>